<dbReference type="InterPro" id="IPR046952">
    <property type="entry name" value="GSHR/TRXR-like"/>
</dbReference>
<protein>
    <submittedName>
        <fullName evidence="7">Glutathione reductase, mitochondrial</fullName>
    </submittedName>
</protein>
<evidence type="ECO:0000256" key="3">
    <source>
        <dbReference type="ARBA" id="ARBA00023002"/>
    </source>
</evidence>
<dbReference type="GO" id="GO:0005829">
    <property type="term" value="C:cytosol"/>
    <property type="evidence" value="ECO:0007669"/>
    <property type="project" value="TreeGrafter"/>
</dbReference>
<dbReference type="AlphaFoldDB" id="A0AAD5MSM7"/>
<keyword evidence="4" id="KW-1015">Disulfide bond</keyword>
<dbReference type="PANTHER" id="PTHR42737">
    <property type="entry name" value="GLUTATHIONE REDUCTASE"/>
    <property type="match status" value="1"/>
</dbReference>
<evidence type="ECO:0000259" key="6">
    <source>
        <dbReference type="Pfam" id="PF07992"/>
    </source>
</evidence>
<evidence type="ECO:0000256" key="1">
    <source>
        <dbReference type="ARBA" id="ARBA00001974"/>
    </source>
</evidence>
<dbReference type="GO" id="GO:0004362">
    <property type="term" value="F:glutathione-disulfide reductase (NADPH) activity"/>
    <property type="evidence" value="ECO:0007669"/>
    <property type="project" value="TreeGrafter"/>
</dbReference>
<dbReference type="SUPFAM" id="SSF51905">
    <property type="entry name" value="FAD/NAD(P)-binding domain"/>
    <property type="match status" value="1"/>
</dbReference>
<comment type="similarity">
    <text evidence="2">Belongs to the class-I pyridine nucleotide-disulfide oxidoreductase family.</text>
</comment>
<evidence type="ECO:0000313" key="8">
    <source>
        <dbReference type="Proteomes" id="UP001196413"/>
    </source>
</evidence>
<accession>A0AAD5MSM7</accession>
<comment type="cofactor">
    <cofactor evidence="1">
        <name>FAD</name>
        <dbReference type="ChEBI" id="CHEBI:57692"/>
    </cofactor>
</comment>
<evidence type="ECO:0000256" key="4">
    <source>
        <dbReference type="ARBA" id="ARBA00023157"/>
    </source>
</evidence>
<dbReference type="GO" id="GO:0050660">
    <property type="term" value="F:flavin adenine dinucleotide binding"/>
    <property type="evidence" value="ECO:0007669"/>
    <property type="project" value="InterPro"/>
</dbReference>
<name>A0AAD5MSM7_PARTN</name>
<gene>
    <name evidence="7" type="primary">GSR1_1</name>
    <name evidence="7" type="ORF">KIN20_009978</name>
</gene>
<dbReference type="InterPro" id="IPR023753">
    <property type="entry name" value="FAD/NAD-binding_dom"/>
</dbReference>
<keyword evidence="3" id="KW-0560">Oxidoreductase</keyword>
<feature type="domain" description="FAD/NAD(P)-binding" evidence="6">
    <location>
        <begin position="3"/>
        <end position="98"/>
    </location>
</feature>
<evidence type="ECO:0000256" key="2">
    <source>
        <dbReference type="ARBA" id="ARBA00007532"/>
    </source>
</evidence>
<comment type="caution">
    <text evidence="7">The sequence shown here is derived from an EMBL/GenBank/DDBJ whole genome shotgun (WGS) entry which is preliminary data.</text>
</comment>
<dbReference type="InterPro" id="IPR036188">
    <property type="entry name" value="FAD/NAD-bd_sf"/>
</dbReference>
<dbReference type="GO" id="GO:0045454">
    <property type="term" value="P:cell redox homeostasis"/>
    <property type="evidence" value="ECO:0007669"/>
    <property type="project" value="InterPro"/>
</dbReference>
<dbReference type="GO" id="GO:0034599">
    <property type="term" value="P:cellular response to oxidative stress"/>
    <property type="evidence" value="ECO:0007669"/>
    <property type="project" value="TreeGrafter"/>
</dbReference>
<keyword evidence="8" id="KW-1185">Reference proteome</keyword>
<keyword evidence="5" id="KW-0676">Redox-active center</keyword>
<evidence type="ECO:0000256" key="5">
    <source>
        <dbReference type="ARBA" id="ARBA00023284"/>
    </source>
</evidence>
<dbReference type="Pfam" id="PF07992">
    <property type="entry name" value="Pyr_redox_2"/>
    <property type="match status" value="1"/>
</dbReference>
<dbReference type="EMBL" id="JAHQIW010001695">
    <property type="protein sequence ID" value="KAJ1353371.1"/>
    <property type="molecule type" value="Genomic_DNA"/>
</dbReference>
<organism evidence="7 8">
    <name type="scientific">Parelaphostrongylus tenuis</name>
    <name type="common">Meningeal worm</name>
    <dbReference type="NCBI Taxonomy" id="148309"/>
    <lineage>
        <taxon>Eukaryota</taxon>
        <taxon>Metazoa</taxon>
        <taxon>Ecdysozoa</taxon>
        <taxon>Nematoda</taxon>
        <taxon>Chromadorea</taxon>
        <taxon>Rhabditida</taxon>
        <taxon>Rhabditina</taxon>
        <taxon>Rhabditomorpha</taxon>
        <taxon>Strongyloidea</taxon>
        <taxon>Metastrongylidae</taxon>
        <taxon>Parelaphostrongylus</taxon>
    </lineage>
</organism>
<proteinExistence type="inferred from homology"/>
<dbReference type="PANTHER" id="PTHR42737:SF2">
    <property type="entry name" value="GLUTATHIONE REDUCTASE"/>
    <property type="match status" value="1"/>
</dbReference>
<dbReference type="GO" id="GO:0005739">
    <property type="term" value="C:mitochondrion"/>
    <property type="evidence" value="ECO:0007669"/>
    <property type="project" value="TreeGrafter"/>
</dbReference>
<feature type="non-terminal residue" evidence="7">
    <location>
        <position position="116"/>
    </location>
</feature>
<reference evidence="7" key="1">
    <citation type="submission" date="2021-06" db="EMBL/GenBank/DDBJ databases">
        <title>Parelaphostrongylus tenuis whole genome reference sequence.</title>
        <authorList>
            <person name="Garwood T.J."/>
            <person name="Larsen P.A."/>
            <person name="Fountain-Jones N.M."/>
            <person name="Garbe J.R."/>
            <person name="Macchietto M.G."/>
            <person name="Kania S.A."/>
            <person name="Gerhold R.W."/>
            <person name="Richards J.E."/>
            <person name="Wolf T.M."/>
        </authorList>
    </citation>
    <scope>NUCLEOTIDE SEQUENCE</scope>
    <source>
        <strain evidence="7">MNPRO001-30</strain>
        <tissue evidence="7">Meninges</tissue>
    </source>
</reference>
<dbReference type="Gene3D" id="3.50.50.60">
    <property type="entry name" value="FAD/NAD(P)-binding domain"/>
    <property type="match status" value="2"/>
</dbReference>
<sequence length="116" mass="12730">GPVTIHKNTKISSIEKRSDGLLTIKTNNGIIDEVNTLIWLLEEHHLTSKLNLEKVGVKTDDKGHIIVDQYQCTSNPSILCIGDAAGKFLLTPVAIAAGRRLAPPSFQRRVFKLSSI</sequence>
<evidence type="ECO:0000313" key="7">
    <source>
        <dbReference type="EMBL" id="KAJ1353371.1"/>
    </source>
</evidence>
<dbReference type="Proteomes" id="UP001196413">
    <property type="component" value="Unassembled WGS sequence"/>
</dbReference>
<dbReference type="GO" id="GO:0006749">
    <property type="term" value="P:glutathione metabolic process"/>
    <property type="evidence" value="ECO:0007669"/>
    <property type="project" value="TreeGrafter"/>
</dbReference>